<dbReference type="InParanoid" id="A0A3N4LUV7"/>
<keyword evidence="3 6" id="KW-1133">Transmembrane helix</keyword>
<dbReference type="OrthoDB" id="5372266at2759"/>
<dbReference type="Pfam" id="PF20684">
    <property type="entry name" value="Fung_rhodopsin"/>
    <property type="match status" value="1"/>
</dbReference>
<dbReference type="PANTHER" id="PTHR33048">
    <property type="entry name" value="PTH11-LIKE INTEGRAL MEMBRANE PROTEIN (AFU_ORTHOLOGUE AFUA_5G11245)"/>
    <property type="match status" value="1"/>
</dbReference>
<feature type="transmembrane region" description="Helical" evidence="6">
    <location>
        <begin position="179"/>
        <end position="204"/>
    </location>
</feature>
<name>A0A3N4LUV7_9PEZI</name>
<dbReference type="PANTHER" id="PTHR33048:SF92">
    <property type="entry name" value="INTEGRAL MEMBRANE PROTEIN"/>
    <property type="match status" value="1"/>
</dbReference>
<evidence type="ECO:0000256" key="2">
    <source>
        <dbReference type="ARBA" id="ARBA00022692"/>
    </source>
</evidence>
<comment type="similarity">
    <text evidence="5">Belongs to the SAT4 family.</text>
</comment>
<dbReference type="EMBL" id="ML121533">
    <property type="protein sequence ID" value="RPB26657.1"/>
    <property type="molecule type" value="Genomic_DNA"/>
</dbReference>
<gene>
    <name evidence="8" type="ORF">L211DRAFT_834991</name>
</gene>
<feature type="transmembrane region" description="Helical" evidence="6">
    <location>
        <begin position="131"/>
        <end position="152"/>
    </location>
</feature>
<proteinExistence type="inferred from homology"/>
<feature type="transmembrane region" description="Helical" evidence="6">
    <location>
        <begin position="6"/>
        <end position="26"/>
    </location>
</feature>
<keyword evidence="2 6" id="KW-0812">Transmembrane</keyword>
<evidence type="ECO:0000259" key="7">
    <source>
        <dbReference type="Pfam" id="PF20684"/>
    </source>
</evidence>
<evidence type="ECO:0000256" key="6">
    <source>
        <dbReference type="SAM" id="Phobius"/>
    </source>
</evidence>
<dbReference type="STRING" id="1051890.A0A3N4LUV7"/>
<feature type="transmembrane region" description="Helical" evidence="6">
    <location>
        <begin position="47"/>
        <end position="66"/>
    </location>
</feature>
<evidence type="ECO:0000256" key="1">
    <source>
        <dbReference type="ARBA" id="ARBA00004141"/>
    </source>
</evidence>
<organism evidence="8 9">
    <name type="scientific">Terfezia boudieri ATCC MYA-4762</name>
    <dbReference type="NCBI Taxonomy" id="1051890"/>
    <lineage>
        <taxon>Eukaryota</taxon>
        <taxon>Fungi</taxon>
        <taxon>Dikarya</taxon>
        <taxon>Ascomycota</taxon>
        <taxon>Pezizomycotina</taxon>
        <taxon>Pezizomycetes</taxon>
        <taxon>Pezizales</taxon>
        <taxon>Pezizaceae</taxon>
        <taxon>Terfezia</taxon>
    </lineage>
</organism>
<feature type="transmembrane region" description="Helical" evidence="6">
    <location>
        <begin position="257"/>
        <end position="279"/>
    </location>
</feature>
<evidence type="ECO:0000256" key="4">
    <source>
        <dbReference type="ARBA" id="ARBA00023136"/>
    </source>
</evidence>
<keyword evidence="4 6" id="KW-0472">Membrane</keyword>
<feature type="transmembrane region" description="Helical" evidence="6">
    <location>
        <begin position="91"/>
        <end position="110"/>
    </location>
</feature>
<dbReference type="InterPro" id="IPR052337">
    <property type="entry name" value="SAT4-like"/>
</dbReference>
<evidence type="ECO:0000313" key="8">
    <source>
        <dbReference type="EMBL" id="RPB26657.1"/>
    </source>
</evidence>
<protein>
    <recommendedName>
        <fullName evidence="7">Rhodopsin domain-containing protein</fullName>
    </recommendedName>
</protein>
<keyword evidence="9" id="KW-1185">Reference proteome</keyword>
<evidence type="ECO:0000256" key="5">
    <source>
        <dbReference type="ARBA" id="ARBA00038359"/>
    </source>
</evidence>
<dbReference type="InterPro" id="IPR049326">
    <property type="entry name" value="Rhodopsin_dom_fungi"/>
</dbReference>
<comment type="subcellular location">
    <subcellularLocation>
        <location evidence="1">Membrane</location>
        <topology evidence="1">Multi-pass membrane protein</topology>
    </subcellularLocation>
</comment>
<feature type="domain" description="Rhodopsin" evidence="7">
    <location>
        <begin position="26"/>
        <end position="280"/>
    </location>
</feature>
<evidence type="ECO:0000313" key="9">
    <source>
        <dbReference type="Proteomes" id="UP000267821"/>
    </source>
</evidence>
<sequence length="470" mass="53191">MASLALSGIIALAWSLYTVASIFVALRLWLRVKRNSQKLNVSDGFMMLCWFANAVACIAITYWGLIHLKYGKYELVDTDFLEKIPGSEQKYALKACVIAAFAYYVCLWSLKLSLLCQYFNFYNHLKRYLRLVLSCSITVTASLFVTVIVLNMTKCLPFERNWTILPTEQFCVSFMQKDVFLASTVANVLTDVLILALPFFILYTVPHQINKASERFAMAIVFLLGSASLSFSIIRYIRVDETTEWKPKNFRMTEVSIWTICELQIAMIAGCLPSLRVLLRDKRNSRAMSTSTTSTKYLNEKVDTHTSIGSSLKSNYTYAANSYPILPPSESWTFTQKDRIDSFGYPLAPNTAKSQMFYGYEGIYSPANTADNRTSSHYSAYYGAMNTRDSRAYEMHNNRVTLAAEYTATIAQLPTAYTPPQKFGHSRNLSVMSDDSTNSTATSEEVMITMALSPGLPRRGPSYYRRFVGH</sequence>
<feature type="transmembrane region" description="Helical" evidence="6">
    <location>
        <begin position="216"/>
        <end position="237"/>
    </location>
</feature>
<accession>A0A3N4LUV7</accession>
<dbReference type="AlphaFoldDB" id="A0A3N4LUV7"/>
<dbReference type="GO" id="GO:0016020">
    <property type="term" value="C:membrane"/>
    <property type="evidence" value="ECO:0007669"/>
    <property type="project" value="UniProtKB-SubCell"/>
</dbReference>
<reference evidence="8 9" key="1">
    <citation type="journal article" date="2018" name="Nat. Ecol. Evol.">
        <title>Pezizomycetes genomes reveal the molecular basis of ectomycorrhizal truffle lifestyle.</title>
        <authorList>
            <person name="Murat C."/>
            <person name="Payen T."/>
            <person name="Noel B."/>
            <person name="Kuo A."/>
            <person name="Morin E."/>
            <person name="Chen J."/>
            <person name="Kohler A."/>
            <person name="Krizsan K."/>
            <person name="Balestrini R."/>
            <person name="Da Silva C."/>
            <person name="Montanini B."/>
            <person name="Hainaut M."/>
            <person name="Levati E."/>
            <person name="Barry K.W."/>
            <person name="Belfiori B."/>
            <person name="Cichocki N."/>
            <person name="Clum A."/>
            <person name="Dockter R.B."/>
            <person name="Fauchery L."/>
            <person name="Guy J."/>
            <person name="Iotti M."/>
            <person name="Le Tacon F."/>
            <person name="Lindquist E.A."/>
            <person name="Lipzen A."/>
            <person name="Malagnac F."/>
            <person name="Mello A."/>
            <person name="Molinier V."/>
            <person name="Miyauchi S."/>
            <person name="Poulain J."/>
            <person name="Riccioni C."/>
            <person name="Rubini A."/>
            <person name="Sitrit Y."/>
            <person name="Splivallo R."/>
            <person name="Traeger S."/>
            <person name="Wang M."/>
            <person name="Zifcakova L."/>
            <person name="Wipf D."/>
            <person name="Zambonelli A."/>
            <person name="Paolocci F."/>
            <person name="Nowrousian M."/>
            <person name="Ottonello S."/>
            <person name="Baldrian P."/>
            <person name="Spatafora J.W."/>
            <person name="Henrissat B."/>
            <person name="Nagy L.G."/>
            <person name="Aury J.M."/>
            <person name="Wincker P."/>
            <person name="Grigoriev I.V."/>
            <person name="Bonfante P."/>
            <person name="Martin F.M."/>
        </authorList>
    </citation>
    <scope>NUCLEOTIDE SEQUENCE [LARGE SCALE GENOMIC DNA]</scope>
    <source>
        <strain evidence="8 9">ATCC MYA-4762</strain>
    </source>
</reference>
<evidence type="ECO:0000256" key="3">
    <source>
        <dbReference type="ARBA" id="ARBA00022989"/>
    </source>
</evidence>
<dbReference type="Proteomes" id="UP000267821">
    <property type="component" value="Unassembled WGS sequence"/>
</dbReference>